<dbReference type="AlphaFoldDB" id="A0A401ZHP1"/>
<dbReference type="EMBL" id="BIFQ01000001">
    <property type="protein sequence ID" value="GCE06387.1"/>
    <property type="molecule type" value="Genomic_DNA"/>
</dbReference>
<name>A0A401ZHP1_9CHLR</name>
<sequence>MEDMRSGVLGGAGLPSLSLAARATSRDASTGAFPFFGERFVFIAAFPFGKGAAPPMHQYKTGT</sequence>
<accession>A0A401ZHP1</accession>
<protein>
    <submittedName>
        <fullName evidence="1">Uncharacterized protein</fullName>
    </submittedName>
</protein>
<organism evidence="1 2">
    <name type="scientific">Dictyobacter aurantiacus</name>
    <dbReference type="NCBI Taxonomy" id="1936993"/>
    <lineage>
        <taxon>Bacteria</taxon>
        <taxon>Bacillati</taxon>
        <taxon>Chloroflexota</taxon>
        <taxon>Ktedonobacteria</taxon>
        <taxon>Ktedonobacterales</taxon>
        <taxon>Dictyobacteraceae</taxon>
        <taxon>Dictyobacter</taxon>
    </lineage>
</organism>
<proteinExistence type="predicted"/>
<evidence type="ECO:0000313" key="1">
    <source>
        <dbReference type="EMBL" id="GCE06387.1"/>
    </source>
</evidence>
<reference evidence="2" key="1">
    <citation type="submission" date="2018-12" db="EMBL/GenBank/DDBJ databases">
        <title>Tengunoibacter tsumagoiensis gen. nov., sp. nov., Dictyobacter kobayashii sp. nov., D. alpinus sp. nov., and D. joshuensis sp. nov. and description of Dictyobacteraceae fam. nov. within the order Ktedonobacterales isolated from Tengu-no-mugimeshi.</title>
        <authorList>
            <person name="Wang C.M."/>
            <person name="Zheng Y."/>
            <person name="Sakai Y."/>
            <person name="Toyoda A."/>
            <person name="Minakuchi Y."/>
            <person name="Abe K."/>
            <person name="Yokota A."/>
            <person name="Yabe S."/>
        </authorList>
    </citation>
    <scope>NUCLEOTIDE SEQUENCE [LARGE SCALE GENOMIC DNA]</scope>
    <source>
        <strain evidence="2">S-27</strain>
    </source>
</reference>
<gene>
    <name evidence="1" type="ORF">KDAU_37160</name>
</gene>
<comment type="caution">
    <text evidence="1">The sequence shown here is derived from an EMBL/GenBank/DDBJ whole genome shotgun (WGS) entry which is preliminary data.</text>
</comment>
<dbReference type="Proteomes" id="UP000287224">
    <property type="component" value="Unassembled WGS sequence"/>
</dbReference>
<evidence type="ECO:0000313" key="2">
    <source>
        <dbReference type="Proteomes" id="UP000287224"/>
    </source>
</evidence>
<keyword evidence="2" id="KW-1185">Reference proteome</keyword>